<keyword evidence="1" id="KW-0479">Metal-binding</keyword>
<dbReference type="Gene3D" id="3.40.800.10">
    <property type="entry name" value="Ureohydrolase domain"/>
    <property type="match status" value="1"/>
</dbReference>
<dbReference type="PANTHER" id="PTHR11358">
    <property type="entry name" value="ARGINASE/AGMATINASE"/>
    <property type="match status" value="1"/>
</dbReference>
<comment type="caution">
    <text evidence="7">The sequence shown here is derived from an EMBL/GenBank/DDBJ whole genome shotgun (WGS) entry which is preliminary data.</text>
</comment>
<dbReference type="GO" id="GO:0008783">
    <property type="term" value="F:agmatinase activity"/>
    <property type="evidence" value="ECO:0007669"/>
    <property type="project" value="TreeGrafter"/>
</dbReference>
<reference evidence="7 8" key="2">
    <citation type="journal article" date="2015" name="Stand. Genomic Sci.">
        <title>Draft genome sequence of Cellulomonas carbonis T26(T) and comparative analysis of six Cellulomonas genomes.</title>
        <authorList>
            <person name="Zhuang W."/>
            <person name="Zhang S."/>
            <person name="Xia X."/>
            <person name="Wang G."/>
        </authorList>
    </citation>
    <scope>NUCLEOTIDE SEQUENCE [LARGE SCALE GENOMIC DNA]</scope>
    <source>
        <strain evidence="7 8">T26</strain>
    </source>
</reference>
<protein>
    <submittedName>
        <fullName evidence="7">Formimidoylglutamase</fullName>
    </submittedName>
</protein>
<dbReference type="Pfam" id="PF00491">
    <property type="entry name" value="Arginase"/>
    <property type="match status" value="1"/>
</dbReference>
<dbReference type="GO" id="GO:0006547">
    <property type="term" value="P:L-histidine metabolic process"/>
    <property type="evidence" value="ECO:0007669"/>
    <property type="project" value="UniProtKB-KW"/>
</dbReference>
<evidence type="ECO:0000256" key="5">
    <source>
        <dbReference type="PROSITE-ProRule" id="PRU00742"/>
    </source>
</evidence>
<evidence type="ECO:0000256" key="6">
    <source>
        <dbReference type="SAM" id="MobiDB-lite"/>
    </source>
</evidence>
<accession>A0A0A0BPH6</accession>
<dbReference type="PROSITE" id="PS51409">
    <property type="entry name" value="ARGINASE_2"/>
    <property type="match status" value="1"/>
</dbReference>
<evidence type="ECO:0000256" key="3">
    <source>
        <dbReference type="ARBA" id="ARBA00022808"/>
    </source>
</evidence>
<dbReference type="GO" id="GO:0033389">
    <property type="term" value="P:putrescine biosynthetic process from arginine, via agmatine"/>
    <property type="evidence" value="ECO:0007669"/>
    <property type="project" value="TreeGrafter"/>
</dbReference>
<dbReference type="InterPro" id="IPR006035">
    <property type="entry name" value="Ureohydrolase"/>
</dbReference>
<keyword evidence="3" id="KW-0369">Histidine metabolism</keyword>
<feature type="compositionally biased region" description="Gly residues" evidence="6">
    <location>
        <begin position="16"/>
        <end position="29"/>
    </location>
</feature>
<name>A0A0A0BPH6_9CELL</name>
<dbReference type="Proteomes" id="UP000029839">
    <property type="component" value="Unassembled WGS sequence"/>
</dbReference>
<keyword evidence="8" id="KW-1185">Reference proteome</keyword>
<organism evidence="7 8">
    <name type="scientific">Cellulomonas carbonis T26</name>
    <dbReference type="NCBI Taxonomy" id="947969"/>
    <lineage>
        <taxon>Bacteria</taxon>
        <taxon>Bacillati</taxon>
        <taxon>Actinomycetota</taxon>
        <taxon>Actinomycetes</taxon>
        <taxon>Micrococcales</taxon>
        <taxon>Cellulomonadaceae</taxon>
        <taxon>Cellulomonas</taxon>
    </lineage>
</organism>
<dbReference type="InterPro" id="IPR023696">
    <property type="entry name" value="Ureohydrolase_dom_sf"/>
</dbReference>
<evidence type="ECO:0000256" key="1">
    <source>
        <dbReference type="ARBA" id="ARBA00022723"/>
    </source>
</evidence>
<comment type="similarity">
    <text evidence="5">Belongs to the arginase family.</text>
</comment>
<dbReference type="PANTHER" id="PTHR11358:SF35">
    <property type="entry name" value="FORMIMIDOYLGLUTAMASE"/>
    <property type="match status" value="1"/>
</dbReference>
<evidence type="ECO:0000256" key="4">
    <source>
        <dbReference type="ARBA" id="ARBA00023211"/>
    </source>
</evidence>
<feature type="region of interest" description="Disordered" evidence="6">
    <location>
        <begin position="1"/>
        <end position="36"/>
    </location>
</feature>
<reference evidence="7 8" key="1">
    <citation type="submission" date="2013-08" db="EMBL/GenBank/DDBJ databases">
        <title>Genome sequencing of Cellulomonas carbonis T26.</title>
        <authorList>
            <person name="Chen F."/>
            <person name="Li Y."/>
            <person name="Wang G."/>
        </authorList>
    </citation>
    <scope>NUCLEOTIDE SEQUENCE [LARGE SCALE GENOMIC DNA]</scope>
    <source>
        <strain evidence="7 8">T26</strain>
    </source>
</reference>
<gene>
    <name evidence="7" type="ORF">N868_15505</name>
</gene>
<keyword evidence="2" id="KW-0378">Hydrolase</keyword>
<sequence>MSEDPRWPRASDWLARGGGSAAGASGGSGGREHGGPRLVVVGVPLSRTSISPSGAHETPGAVRRALRRFATFHAGLDVDLEAVAVHDVGDLPVAALAGDEALTAVDDGLRGLPVHDVAVLLGGDNAVTRPALRTLLPDLARVGLLTLDAHHDVRGFHVGPTNGTPVRGLVEDGLPGEHVVQVGIGDLTNSRAYRSWCEEHGVRVVGVGEARAAGVGAVVRRELDRLAETCDAVYVDLDVDVVDRTFVPGCAGARPGGVLPGELLDAAVEAGRHPWVRAVDVVEVDATADPTGVTVDLAAMCLLSVAAGLAARRRPEDQATVTSIVTDASAARRDARPRD</sequence>
<dbReference type="RefSeq" id="WP_052426256.1">
    <property type="nucleotide sequence ID" value="NZ_AXCY01000052.1"/>
</dbReference>
<keyword evidence="4" id="KW-0464">Manganese</keyword>
<dbReference type="SUPFAM" id="SSF52768">
    <property type="entry name" value="Arginase/deacetylase"/>
    <property type="match status" value="1"/>
</dbReference>
<evidence type="ECO:0000256" key="2">
    <source>
        <dbReference type="ARBA" id="ARBA00022801"/>
    </source>
</evidence>
<dbReference type="GO" id="GO:0046872">
    <property type="term" value="F:metal ion binding"/>
    <property type="evidence" value="ECO:0007669"/>
    <property type="project" value="UniProtKB-KW"/>
</dbReference>
<dbReference type="AlphaFoldDB" id="A0A0A0BPH6"/>
<evidence type="ECO:0000313" key="7">
    <source>
        <dbReference type="EMBL" id="KGM10383.1"/>
    </source>
</evidence>
<dbReference type="EMBL" id="AXCY01000052">
    <property type="protein sequence ID" value="KGM10383.1"/>
    <property type="molecule type" value="Genomic_DNA"/>
</dbReference>
<evidence type="ECO:0000313" key="8">
    <source>
        <dbReference type="Proteomes" id="UP000029839"/>
    </source>
</evidence>
<dbReference type="OrthoDB" id="9789727at2"/>
<proteinExistence type="inferred from homology"/>